<dbReference type="InterPro" id="IPR058624">
    <property type="entry name" value="MdtA-like_HH"/>
</dbReference>
<evidence type="ECO:0000256" key="2">
    <source>
        <dbReference type="ARBA" id="ARBA00009477"/>
    </source>
</evidence>
<evidence type="ECO:0000259" key="9">
    <source>
        <dbReference type="Pfam" id="PF25944"/>
    </source>
</evidence>
<sequence length="402" mass="42574">MSRLKTIVVSLIAVGAVAGAYYAWSSSQQAKNAKGQAAQSNKAISVVTAPVQRRDFPVKLAGNGVVTSLSTVDVRPQVTSTITKVHIKEGQFVKAGDLLFSLDSRADEVNVAKAQAQLDKDLATQTDYKRQLERSKDLLSKKFVSQSVVDTSQAQYDAQNAVIASDRAAVNAAKVALSYDRITAQAAGRTGIISVYPGSLVQPGTATPLVTITQMDPISVTFTLPQRNLPDALDSMKTPDSFVLAKLPDSTAQFKGHLSFVDNTVDAASGTIRAKALFDNKELKLWPGAYANVELSVQTIKDAIVVPQDALIINAKNTTLYIVDKEGKAALRVVKVLQQSGPDAVVSGVEADVKVVLEGKQNLRPGVSVIERTDKPTAKAGGVDKTIADDIKMAPASAVSAS</sequence>
<evidence type="ECO:0000313" key="12">
    <source>
        <dbReference type="Proteomes" id="UP000637423"/>
    </source>
</evidence>
<dbReference type="NCBIfam" id="TIGR01730">
    <property type="entry name" value="RND_mfp"/>
    <property type="match status" value="1"/>
</dbReference>
<evidence type="ECO:0000256" key="6">
    <source>
        <dbReference type="ARBA" id="ARBA00023136"/>
    </source>
</evidence>
<feature type="domain" description="Multidrug resistance protein MdtA-like alpha-helical hairpin" evidence="7">
    <location>
        <begin position="111"/>
        <end position="179"/>
    </location>
</feature>
<dbReference type="Pfam" id="PF25917">
    <property type="entry name" value="BSH_RND"/>
    <property type="match status" value="1"/>
</dbReference>
<dbReference type="Gene3D" id="1.10.287.470">
    <property type="entry name" value="Helix hairpin bin"/>
    <property type="match status" value="1"/>
</dbReference>
<dbReference type="InterPro" id="IPR058626">
    <property type="entry name" value="MdtA-like_b-barrel"/>
</dbReference>
<dbReference type="AlphaFoldDB" id="A0A916XKS0"/>
<dbReference type="PANTHER" id="PTHR30469:SF36">
    <property type="entry name" value="BLL3903 PROTEIN"/>
    <property type="match status" value="1"/>
</dbReference>
<gene>
    <name evidence="11" type="ORF">GCM10011396_28120</name>
</gene>
<dbReference type="GO" id="GO:0015562">
    <property type="term" value="F:efflux transmembrane transporter activity"/>
    <property type="evidence" value="ECO:0007669"/>
    <property type="project" value="TreeGrafter"/>
</dbReference>
<dbReference type="Gene3D" id="2.40.30.170">
    <property type="match status" value="1"/>
</dbReference>
<dbReference type="InterPro" id="IPR058625">
    <property type="entry name" value="MdtA-like_BSH"/>
</dbReference>
<reference evidence="11" key="2">
    <citation type="submission" date="2020-09" db="EMBL/GenBank/DDBJ databases">
        <authorList>
            <person name="Sun Q."/>
            <person name="Zhou Y."/>
        </authorList>
    </citation>
    <scope>NUCLEOTIDE SEQUENCE</scope>
    <source>
        <strain evidence="11">CGMCC 1.10998</strain>
    </source>
</reference>
<evidence type="ECO:0000256" key="1">
    <source>
        <dbReference type="ARBA" id="ARBA00004236"/>
    </source>
</evidence>
<dbReference type="Gene3D" id="2.40.50.100">
    <property type="match status" value="1"/>
</dbReference>
<dbReference type="SUPFAM" id="SSF111369">
    <property type="entry name" value="HlyD-like secretion proteins"/>
    <property type="match status" value="1"/>
</dbReference>
<proteinExistence type="inferred from homology"/>
<dbReference type="InterPro" id="IPR058627">
    <property type="entry name" value="MdtA-like_C"/>
</dbReference>
<comment type="similarity">
    <text evidence="2">Belongs to the membrane fusion protein (MFP) (TC 8.A.1) family.</text>
</comment>
<keyword evidence="6" id="KW-0472">Membrane</keyword>
<reference evidence="11" key="1">
    <citation type="journal article" date="2014" name="Int. J. Syst. Evol. Microbiol.">
        <title>Complete genome sequence of Corynebacterium casei LMG S-19264T (=DSM 44701T), isolated from a smear-ripened cheese.</title>
        <authorList>
            <consortium name="US DOE Joint Genome Institute (JGI-PGF)"/>
            <person name="Walter F."/>
            <person name="Albersmeier A."/>
            <person name="Kalinowski J."/>
            <person name="Ruckert C."/>
        </authorList>
    </citation>
    <scope>NUCLEOTIDE SEQUENCE</scope>
    <source>
        <strain evidence="11">CGMCC 1.10998</strain>
    </source>
</reference>
<keyword evidence="4" id="KW-1003">Cell membrane</keyword>
<dbReference type="RefSeq" id="WP_188566633.1">
    <property type="nucleotide sequence ID" value="NZ_BMED01000002.1"/>
</dbReference>
<dbReference type="Pfam" id="PF25967">
    <property type="entry name" value="RND-MFP_C"/>
    <property type="match status" value="1"/>
</dbReference>
<dbReference type="PANTHER" id="PTHR30469">
    <property type="entry name" value="MULTIDRUG RESISTANCE PROTEIN MDTA"/>
    <property type="match status" value="1"/>
</dbReference>
<evidence type="ECO:0000313" key="11">
    <source>
        <dbReference type="EMBL" id="GGC79260.1"/>
    </source>
</evidence>
<feature type="domain" description="Multidrug resistance protein MdtA-like barrel-sandwich hybrid" evidence="8">
    <location>
        <begin position="71"/>
        <end position="213"/>
    </location>
</feature>
<dbReference type="Pfam" id="PF25876">
    <property type="entry name" value="HH_MFP_RND"/>
    <property type="match status" value="1"/>
</dbReference>
<protein>
    <submittedName>
        <fullName evidence="11">Hemolysin D</fullName>
    </submittedName>
</protein>
<evidence type="ECO:0000256" key="4">
    <source>
        <dbReference type="ARBA" id="ARBA00022475"/>
    </source>
</evidence>
<keyword evidence="5" id="KW-0997">Cell inner membrane</keyword>
<feature type="domain" description="Multidrug resistance protein MdtA-like beta-barrel" evidence="9">
    <location>
        <begin position="217"/>
        <end position="298"/>
    </location>
</feature>
<dbReference type="EMBL" id="BMED01000002">
    <property type="protein sequence ID" value="GGC79260.1"/>
    <property type="molecule type" value="Genomic_DNA"/>
</dbReference>
<dbReference type="Pfam" id="PF25944">
    <property type="entry name" value="Beta-barrel_RND"/>
    <property type="match status" value="1"/>
</dbReference>
<feature type="domain" description="Multidrug resistance protein MdtA-like C-terminal permuted SH3" evidence="10">
    <location>
        <begin position="302"/>
        <end position="361"/>
    </location>
</feature>
<evidence type="ECO:0000259" key="8">
    <source>
        <dbReference type="Pfam" id="PF25917"/>
    </source>
</evidence>
<dbReference type="GO" id="GO:1990281">
    <property type="term" value="C:efflux pump complex"/>
    <property type="evidence" value="ECO:0007669"/>
    <property type="project" value="TreeGrafter"/>
</dbReference>
<dbReference type="Gene3D" id="2.40.420.20">
    <property type="match status" value="1"/>
</dbReference>
<keyword evidence="3" id="KW-0813">Transport</keyword>
<evidence type="ECO:0000259" key="10">
    <source>
        <dbReference type="Pfam" id="PF25967"/>
    </source>
</evidence>
<evidence type="ECO:0000259" key="7">
    <source>
        <dbReference type="Pfam" id="PF25876"/>
    </source>
</evidence>
<keyword evidence="12" id="KW-1185">Reference proteome</keyword>
<dbReference type="InterPro" id="IPR006143">
    <property type="entry name" value="RND_pump_MFP"/>
</dbReference>
<dbReference type="Proteomes" id="UP000637423">
    <property type="component" value="Unassembled WGS sequence"/>
</dbReference>
<evidence type="ECO:0000256" key="5">
    <source>
        <dbReference type="ARBA" id="ARBA00022519"/>
    </source>
</evidence>
<evidence type="ECO:0000256" key="3">
    <source>
        <dbReference type="ARBA" id="ARBA00022448"/>
    </source>
</evidence>
<name>A0A916XKS0_9BURK</name>
<comment type="caution">
    <text evidence="11">The sequence shown here is derived from an EMBL/GenBank/DDBJ whole genome shotgun (WGS) entry which is preliminary data.</text>
</comment>
<accession>A0A916XKS0</accession>
<organism evidence="11 12">
    <name type="scientific">Undibacterium terreum</name>
    <dbReference type="NCBI Taxonomy" id="1224302"/>
    <lineage>
        <taxon>Bacteria</taxon>
        <taxon>Pseudomonadati</taxon>
        <taxon>Pseudomonadota</taxon>
        <taxon>Betaproteobacteria</taxon>
        <taxon>Burkholderiales</taxon>
        <taxon>Oxalobacteraceae</taxon>
        <taxon>Undibacterium</taxon>
    </lineage>
</organism>
<comment type="subcellular location">
    <subcellularLocation>
        <location evidence="1">Cell membrane</location>
    </subcellularLocation>
</comment>